<keyword evidence="4" id="KW-1185">Reference proteome</keyword>
<dbReference type="AlphaFoldDB" id="A0A9X0R9L8"/>
<dbReference type="InterPro" id="IPR021271">
    <property type="entry name" value="DUF2850"/>
</dbReference>
<feature type="transmembrane region" description="Helical" evidence="2">
    <location>
        <begin position="20"/>
        <end position="41"/>
    </location>
</feature>
<reference evidence="3" key="1">
    <citation type="submission" date="2020-08" db="EMBL/GenBank/DDBJ databases">
        <title>Genome Sequencing and Pan-Genome Analysis of Migratory bird Vibrio Strains, Inner Mongolia.</title>
        <authorList>
            <person name="Zheng L."/>
        </authorList>
    </citation>
    <scope>NUCLEOTIDE SEQUENCE</scope>
    <source>
        <strain evidence="3">M13F</strain>
    </source>
</reference>
<sequence length="154" mass="17772">MRKKPTRKYRPDGQSFLFKVLFWLILSLLAVGFTLLIIVSYRDYINPKNVHGSWIEIGAPSHLTEVLTFNEQGVFRDHRLIATQFEFDGKTIAIRTGTGETIYQLSGTTDSPQMRRVEPPLPHQRFIRAGYEHTISTEPGPSRRSAVSEHFRER</sequence>
<dbReference type="Proteomes" id="UP000615796">
    <property type="component" value="Unassembled WGS sequence"/>
</dbReference>
<name>A0A9X0R9L8_VIBME</name>
<feature type="region of interest" description="Disordered" evidence="1">
    <location>
        <begin position="132"/>
        <end position="154"/>
    </location>
</feature>
<protein>
    <submittedName>
        <fullName evidence="3">DUF2850 domain-containing protein</fullName>
    </submittedName>
</protein>
<proteinExistence type="predicted"/>
<keyword evidence="2" id="KW-1133">Transmembrane helix</keyword>
<evidence type="ECO:0000256" key="2">
    <source>
        <dbReference type="SAM" id="Phobius"/>
    </source>
</evidence>
<keyword evidence="2" id="KW-0812">Transmembrane</keyword>
<dbReference type="EMBL" id="JACRUP010000012">
    <property type="protein sequence ID" value="MBC5852329.1"/>
    <property type="molecule type" value="Genomic_DNA"/>
</dbReference>
<accession>A0A9X0R9L8</accession>
<comment type="caution">
    <text evidence="3">The sequence shown here is derived from an EMBL/GenBank/DDBJ whole genome shotgun (WGS) entry which is preliminary data.</text>
</comment>
<organism evidence="3 4">
    <name type="scientific">Vibrio metschnikovii</name>
    <dbReference type="NCBI Taxonomy" id="28172"/>
    <lineage>
        <taxon>Bacteria</taxon>
        <taxon>Pseudomonadati</taxon>
        <taxon>Pseudomonadota</taxon>
        <taxon>Gammaproteobacteria</taxon>
        <taxon>Vibrionales</taxon>
        <taxon>Vibrionaceae</taxon>
        <taxon>Vibrio</taxon>
    </lineage>
</organism>
<evidence type="ECO:0000256" key="1">
    <source>
        <dbReference type="SAM" id="MobiDB-lite"/>
    </source>
</evidence>
<evidence type="ECO:0000313" key="4">
    <source>
        <dbReference type="Proteomes" id="UP000615796"/>
    </source>
</evidence>
<evidence type="ECO:0000313" key="3">
    <source>
        <dbReference type="EMBL" id="MBC5852329.1"/>
    </source>
</evidence>
<gene>
    <name evidence="3" type="ORF">H8Q88_15590</name>
</gene>
<keyword evidence="2" id="KW-0472">Membrane</keyword>
<dbReference type="Pfam" id="PF11012">
    <property type="entry name" value="DUF2850"/>
    <property type="match status" value="1"/>
</dbReference>